<dbReference type="Gene3D" id="1.25.10.10">
    <property type="entry name" value="Leucine-rich Repeat Variant"/>
    <property type="match status" value="1"/>
</dbReference>
<evidence type="ECO:0000256" key="2">
    <source>
        <dbReference type="ARBA" id="ARBA00022692"/>
    </source>
</evidence>
<comment type="caution">
    <text evidence="5">The sequence shown here is derived from an EMBL/GenBank/DDBJ whole genome shotgun (WGS) entry which is preliminary data.</text>
</comment>
<keyword evidence="6" id="KW-1185">Reference proteome</keyword>
<dbReference type="EMBL" id="JACEIK010000111">
    <property type="protein sequence ID" value="MCD7449927.1"/>
    <property type="molecule type" value="Genomic_DNA"/>
</dbReference>
<comment type="subcellular location">
    <subcellularLocation>
        <location evidence="1">Membrane</location>
        <topology evidence="1">Multi-pass membrane protein</topology>
    </subcellularLocation>
</comment>
<dbReference type="Proteomes" id="UP000823775">
    <property type="component" value="Unassembled WGS sequence"/>
</dbReference>
<dbReference type="InterPro" id="IPR011989">
    <property type="entry name" value="ARM-like"/>
</dbReference>
<dbReference type="Pfam" id="PF02535">
    <property type="entry name" value="Zip"/>
    <property type="match status" value="1"/>
</dbReference>
<reference evidence="5 6" key="1">
    <citation type="journal article" date="2021" name="BMC Genomics">
        <title>Datura genome reveals duplications of psychoactive alkaloid biosynthetic genes and high mutation rate following tissue culture.</title>
        <authorList>
            <person name="Rajewski A."/>
            <person name="Carter-House D."/>
            <person name="Stajich J."/>
            <person name="Litt A."/>
        </authorList>
    </citation>
    <scope>NUCLEOTIDE SEQUENCE [LARGE SCALE GENOMIC DNA]</scope>
    <source>
        <strain evidence="5">AR-01</strain>
    </source>
</reference>
<protein>
    <submittedName>
        <fullName evidence="5">Uncharacterized protein</fullName>
    </submittedName>
</protein>
<keyword evidence="4" id="KW-0472">Membrane</keyword>
<dbReference type="PANTHER" id="PTHR11040:SF71">
    <property type="entry name" value="ZIP METAL ION TRANSPORTER FAMILY PROTEIN"/>
    <property type="match status" value="1"/>
</dbReference>
<evidence type="ECO:0000313" key="6">
    <source>
        <dbReference type="Proteomes" id="UP000823775"/>
    </source>
</evidence>
<sequence length="122" mass="13886">MLRRPPLSNCKYFPHSIKNHRNSTLNVLELGFLVHSMIIGISLGTTENPKIIKTLIIALSFHQFFEGIELGGCISQVFSIFAYFPKEIISIYPILLPSYLTPAQFNRVCYALALLQVMHVEF</sequence>
<evidence type="ECO:0000256" key="3">
    <source>
        <dbReference type="ARBA" id="ARBA00022989"/>
    </source>
</evidence>
<dbReference type="PANTHER" id="PTHR11040">
    <property type="entry name" value="ZINC/IRON TRANSPORTER"/>
    <property type="match status" value="1"/>
</dbReference>
<keyword evidence="3" id="KW-1133">Transmembrane helix</keyword>
<accession>A0ABS8RT80</accession>
<keyword evidence="2" id="KW-0812">Transmembrane</keyword>
<evidence type="ECO:0000256" key="1">
    <source>
        <dbReference type="ARBA" id="ARBA00004141"/>
    </source>
</evidence>
<dbReference type="InterPro" id="IPR003689">
    <property type="entry name" value="ZIP"/>
</dbReference>
<evidence type="ECO:0000313" key="5">
    <source>
        <dbReference type="EMBL" id="MCD7449927.1"/>
    </source>
</evidence>
<gene>
    <name evidence="5" type="ORF">HAX54_002451</name>
</gene>
<proteinExistence type="predicted"/>
<name>A0ABS8RT80_DATST</name>
<organism evidence="5 6">
    <name type="scientific">Datura stramonium</name>
    <name type="common">Jimsonweed</name>
    <name type="synonym">Common thornapple</name>
    <dbReference type="NCBI Taxonomy" id="4076"/>
    <lineage>
        <taxon>Eukaryota</taxon>
        <taxon>Viridiplantae</taxon>
        <taxon>Streptophyta</taxon>
        <taxon>Embryophyta</taxon>
        <taxon>Tracheophyta</taxon>
        <taxon>Spermatophyta</taxon>
        <taxon>Magnoliopsida</taxon>
        <taxon>eudicotyledons</taxon>
        <taxon>Gunneridae</taxon>
        <taxon>Pentapetalae</taxon>
        <taxon>asterids</taxon>
        <taxon>lamiids</taxon>
        <taxon>Solanales</taxon>
        <taxon>Solanaceae</taxon>
        <taxon>Solanoideae</taxon>
        <taxon>Datureae</taxon>
        <taxon>Datura</taxon>
    </lineage>
</organism>
<evidence type="ECO:0000256" key="4">
    <source>
        <dbReference type="ARBA" id="ARBA00023136"/>
    </source>
</evidence>